<sequence>MLQGHSGTSDFMKSLVCMGQRHTGQSSVSLLPANISVTSAEEKFTRELFKRYEVNKIYLIPKIQYYDIIDSIKSAPAGVNKKSRNDYYLMSRYDVLLLESENVLLAATENSLPETVNTTTTPTTTAVNHTTTPAAATVNHTTNPAAATVNHTTTPAAAIVNHTTTPRRCHRQPHYHLRRRHRQPHYHPCCRHRQPHYHPPPPPPSTTLQTPQV</sequence>
<dbReference type="EMBL" id="VSRR010003056">
    <property type="protein sequence ID" value="MPC34443.1"/>
    <property type="molecule type" value="Genomic_DNA"/>
</dbReference>
<gene>
    <name evidence="2" type="ORF">E2C01_027836</name>
</gene>
<evidence type="ECO:0000313" key="2">
    <source>
        <dbReference type="EMBL" id="MPC34443.1"/>
    </source>
</evidence>
<accession>A0A5B7EN90</accession>
<evidence type="ECO:0000256" key="1">
    <source>
        <dbReference type="SAM" id="MobiDB-lite"/>
    </source>
</evidence>
<name>A0A5B7EN90_PORTR</name>
<proteinExistence type="predicted"/>
<organism evidence="2 3">
    <name type="scientific">Portunus trituberculatus</name>
    <name type="common">Swimming crab</name>
    <name type="synonym">Neptunus trituberculatus</name>
    <dbReference type="NCBI Taxonomy" id="210409"/>
    <lineage>
        <taxon>Eukaryota</taxon>
        <taxon>Metazoa</taxon>
        <taxon>Ecdysozoa</taxon>
        <taxon>Arthropoda</taxon>
        <taxon>Crustacea</taxon>
        <taxon>Multicrustacea</taxon>
        <taxon>Malacostraca</taxon>
        <taxon>Eumalacostraca</taxon>
        <taxon>Eucarida</taxon>
        <taxon>Decapoda</taxon>
        <taxon>Pleocyemata</taxon>
        <taxon>Brachyura</taxon>
        <taxon>Eubrachyura</taxon>
        <taxon>Portunoidea</taxon>
        <taxon>Portunidae</taxon>
        <taxon>Portuninae</taxon>
        <taxon>Portunus</taxon>
    </lineage>
</organism>
<dbReference type="AlphaFoldDB" id="A0A5B7EN90"/>
<feature type="region of interest" description="Disordered" evidence="1">
    <location>
        <begin position="190"/>
        <end position="213"/>
    </location>
</feature>
<evidence type="ECO:0000313" key="3">
    <source>
        <dbReference type="Proteomes" id="UP000324222"/>
    </source>
</evidence>
<reference evidence="2 3" key="1">
    <citation type="submission" date="2019-05" db="EMBL/GenBank/DDBJ databases">
        <title>Another draft genome of Portunus trituberculatus and its Hox gene families provides insights of decapod evolution.</title>
        <authorList>
            <person name="Jeong J.-H."/>
            <person name="Song I."/>
            <person name="Kim S."/>
            <person name="Choi T."/>
            <person name="Kim D."/>
            <person name="Ryu S."/>
            <person name="Kim W."/>
        </authorList>
    </citation>
    <scope>NUCLEOTIDE SEQUENCE [LARGE SCALE GENOMIC DNA]</scope>
    <source>
        <tissue evidence="2">Muscle</tissue>
    </source>
</reference>
<keyword evidence="3" id="KW-1185">Reference proteome</keyword>
<dbReference type="Proteomes" id="UP000324222">
    <property type="component" value="Unassembled WGS sequence"/>
</dbReference>
<protein>
    <submittedName>
        <fullName evidence="2">Uncharacterized protein</fullName>
    </submittedName>
</protein>
<comment type="caution">
    <text evidence="2">The sequence shown here is derived from an EMBL/GenBank/DDBJ whole genome shotgun (WGS) entry which is preliminary data.</text>
</comment>